<evidence type="ECO:0000256" key="1">
    <source>
        <dbReference type="SAM" id="SignalP"/>
    </source>
</evidence>
<proteinExistence type="predicted"/>
<dbReference type="AlphaFoldDB" id="A0A5C6EJL1"/>
<dbReference type="Proteomes" id="UP000317977">
    <property type="component" value="Unassembled WGS sequence"/>
</dbReference>
<dbReference type="RefSeq" id="WP_146536277.1">
    <property type="nucleotide sequence ID" value="NZ_SJPX01000005.1"/>
</dbReference>
<accession>A0A5C6EJL1</accession>
<evidence type="ECO:0000313" key="2">
    <source>
        <dbReference type="EMBL" id="TWU47821.1"/>
    </source>
</evidence>
<reference evidence="2 3" key="1">
    <citation type="submission" date="2019-02" db="EMBL/GenBank/DDBJ databases">
        <title>Deep-cultivation of Planctomycetes and their phenomic and genomic characterization uncovers novel biology.</title>
        <authorList>
            <person name="Wiegand S."/>
            <person name="Jogler M."/>
            <person name="Boedeker C."/>
            <person name="Pinto D."/>
            <person name="Vollmers J."/>
            <person name="Rivas-Marin E."/>
            <person name="Kohn T."/>
            <person name="Peeters S.H."/>
            <person name="Heuer A."/>
            <person name="Rast P."/>
            <person name="Oberbeckmann S."/>
            <person name="Bunk B."/>
            <person name="Jeske O."/>
            <person name="Meyerdierks A."/>
            <person name="Storesund J.E."/>
            <person name="Kallscheuer N."/>
            <person name="Luecker S."/>
            <person name="Lage O.M."/>
            <person name="Pohl T."/>
            <person name="Merkel B.J."/>
            <person name="Hornburger P."/>
            <person name="Mueller R.-W."/>
            <person name="Bruemmer F."/>
            <person name="Labrenz M."/>
            <person name="Spormann A.M."/>
            <person name="Op Den Camp H."/>
            <person name="Overmann J."/>
            <person name="Amann R."/>
            <person name="Jetten M.S.M."/>
            <person name="Mascher T."/>
            <person name="Medema M.H."/>
            <person name="Devos D.P."/>
            <person name="Kaster A.-K."/>
            <person name="Ovreas L."/>
            <person name="Rohde M."/>
            <person name="Galperin M.Y."/>
            <person name="Jogler C."/>
        </authorList>
    </citation>
    <scope>NUCLEOTIDE SEQUENCE [LARGE SCALE GENOMIC DNA]</scope>
    <source>
        <strain evidence="2 3">Poly59</strain>
    </source>
</reference>
<evidence type="ECO:0000313" key="3">
    <source>
        <dbReference type="Proteomes" id="UP000317977"/>
    </source>
</evidence>
<feature type="chain" id="PRO_5023011480" evidence="1">
    <location>
        <begin position="27"/>
        <end position="170"/>
    </location>
</feature>
<keyword evidence="1" id="KW-0732">Signal</keyword>
<protein>
    <submittedName>
        <fullName evidence="2">Uncharacterized protein</fullName>
    </submittedName>
</protein>
<gene>
    <name evidence="2" type="ORF">Poly59_46630</name>
</gene>
<keyword evidence="3" id="KW-1185">Reference proteome</keyword>
<comment type="caution">
    <text evidence="2">The sequence shown here is derived from an EMBL/GenBank/DDBJ whole genome shotgun (WGS) entry which is preliminary data.</text>
</comment>
<sequence length="170" mass="18383" precursor="true">MNRKKLLRWTLVVAMIECLSASSADAQVIQLPSFHTFSYSGSVLVPDSGSASLGGVRRSVSNRSGRNFTGASSHAGAAVHVTIIDHQAIDRAILGQSRFDDQKSADSQNSLSHKDATAEGKSLVRHARSMYRSGNAAAARMSYQMAIQLLDGRLKQLAKSEYERVLPSPH</sequence>
<organism evidence="2 3">
    <name type="scientific">Rubripirellula reticaptiva</name>
    <dbReference type="NCBI Taxonomy" id="2528013"/>
    <lineage>
        <taxon>Bacteria</taxon>
        <taxon>Pseudomonadati</taxon>
        <taxon>Planctomycetota</taxon>
        <taxon>Planctomycetia</taxon>
        <taxon>Pirellulales</taxon>
        <taxon>Pirellulaceae</taxon>
        <taxon>Rubripirellula</taxon>
    </lineage>
</organism>
<feature type="signal peptide" evidence="1">
    <location>
        <begin position="1"/>
        <end position="26"/>
    </location>
</feature>
<dbReference type="EMBL" id="SJPX01000005">
    <property type="protein sequence ID" value="TWU47821.1"/>
    <property type="molecule type" value="Genomic_DNA"/>
</dbReference>
<dbReference type="OrthoDB" id="280861at2"/>
<name>A0A5C6EJL1_9BACT</name>